<accession>A0AAE0MQU2</accession>
<sequence>MTLLASESTPVPVVEKSEASSWGWDDKDTGGMNDTLTDVILDTRTVVRFNEHREESNTGLQETGHHVQLTDLPNEVLYEILSHLDICDLFSASKTSHHLRTLSTSPTLHSLRLRRARLLLPLSLTSPSRPSLPDLIRRSIFLTNTALISRKLARKLASIHLARRLAARPSAEQLVERCVLPAECVPPTYTKKGKGVKVPQVAPALVAKKRAVERERVKDGLRGWIGEVWMGRVKEREGRVRREEEERGVGRVWRLRRFWEGVSRGRV</sequence>
<evidence type="ECO:0000259" key="2">
    <source>
        <dbReference type="PROSITE" id="PS50181"/>
    </source>
</evidence>
<organism evidence="3 4">
    <name type="scientific">Neurospora tetraspora</name>
    <dbReference type="NCBI Taxonomy" id="94610"/>
    <lineage>
        <taxon>Eukaryota</taxon>
        <taxon>Fungi</taxon>
        <taxon>Dikarya</taxon>
        <taxon>Ascomycota</taxon>
        <taxon>Pezizomycotina</taxon>
        <taxon>Sordariomycetes</taxon>
        <taxon>Sordariomycetidae</taxon>
        <taxon>Sordariales</taxon>
        <taxon>Sordariaceae</taxon>
        <taxon>Neurospora</taxon>
    </lineage>
</organism>
<dbReference type="Gene3D" id="6.10.140.2040">
    <property type="match status" value="1"/>
</dbReference>
<reference evidence="3" key="2">
    <citation type="submission" date="2023-06" db="EMBL/GenBank/DDBJ databases">
        <authorList>
            <consortium name="Lawrence Berkeley National Laboratory"/>
            <person name="Haridas S."/>
            <person name="Hensen N."/>
            <person name="Bonometti L."/>
            <person name="Westerberg I."/>
            <person name="Brannstrom I.O."/>
            <person name="Guillou S."/>
            <person name="Cros-Aarteil S."/>
            <person name="Calhoun S."/>
            <person name="Kuo A."/>
            <person name="Mondo S."/>
            <person name="Pangilinan J."/>
            <person name="Riley R."/>
            <person name="Labutti K."/>
            <person name="Andreopoulos B."/>
            <person name="Lipzen A."/>
            <person name="Chen C."/>
            <person name="Yanf M."/>
            <person name="Daum C."/>
            <person name="Ng V."/>
            <person name="Clum A."/>
            <person name="Steindorff A."/>
            <person name="Ohm R."/>
            <person name="Martin F."/>
            <person name="Silar P."/>
            <person name="Natvig D."/>
            <person name="Lalanne C."/>
            <person name="Gautier V."/>
            <person name="Ament-Velasquez S.L."/>
            <person name="Kruys A."/>
            <person name="Hutchinson M.I."/>
            <person name="Powell A.J."/>
            <person name="Barry K."/>
            <person name="Miller A.N."/>
            <person name="Grigoriev I.V."/>
            <person name="Debuchy R."/>
            <person name="Gladieux P."/>
            <person name="Thoren M.H."/>
            <person name="Johannesson H."/>
        </authorList>
    </citation>
    <scope>NUCLEOTIDE SEQUENCE</scope>
    <source>
        <strain evidence="3">CBS 560.94</strain>
    </source>
</reference>
<feature type="region of interest" description="Disordered" evidence="1">
    <location>
        <begin position="1"/>
        <end position="27"/>
    </location>
</feature>
<dbReference type="SUPFAM" id="SSF81383">
    <property type="entry name" value="F-box domain"/>
    <property type="match status" value="1"/>
</dbReference>
<comment type="caution">
    <text evidence="3">The sequence shown here is derived from an EMBL/GenBank/DDBJ whole genome shotgun (WGS) entry which is preliminary data.</text>
</comment>
<dbReference type="Gene3D" id="1.20.1280.50">
    <property type="match status" value="1"/>
</dbReference>
<dbReference type="InterPro" id="IPR036047">
    <property type="entry name" value="F-box-like_dom_sf"/>
</dbReference>
<evidence type="ECO:0000256" key="1">
    <source>
        <dbReference type="SAM" id="MobiDB-lite"/>
    </source>
</evidence>
<reference evidence="3" key="1">
    <citation type="journal article" date="2023" name="Mol. Phylogenet. Evol.">
        <title>Genome-scale phylogeny and comparative genomics of the fungal order Sordariales.</title>
        <authorList>
            <person name="Hensen N."/>
            <person name="Bonometti L."/>
            <person name="Westerberg I."/>
            <person name="Brannstrom I.O."/>
            <person name="Guillou S."/>
            <person name="Cros-Aarteil S."/>
            <person name="Calhoun S."/>
            <person name="Haridas S."/>
            <person name="Kuo A."/>
            <person name="Mondo S."/>
            <person name="Pangilinan J."/>
            <person name="Riley R."/>
            <person name="LaButti K."/>
            <person name="Andreopoulos B."/>
            <person name="Lipzen A."/>
            <person name="Chen C."/>
            <person name="Yan M."/>
            <person name="Daum C."/>
            <person name="Ng V."/>
            <person name="Clum A."/>
            <person name="Steindorff A."/>
            <person name="Ohm R.A."/>
            <person name="Martin F."/>
            <person name="Silar P."/>
            <person name="Natvig D.O."/>
            <person name="Lalanne C."/>
            <person name="Gautier V."/>
            <person name="Ament-Velasquez S.L."/>
            <person name="Kruys A."/>
            <person name="Hutchinson M.I."/>
            <person name="Powell A.J."/>
            <person name="Barry K."/>
            <person name="Miller A.N."/>
            <person name="Grigoriev I.V."/>
            <person name="Debuchy R."/>
            <person name="Gladieux P."/>
            <person name="Hiltunen Thoren M."/>
            <person name="Johannesson H."/>
        </authorList>
    </citation>
    <scope>NUCLEOTIDE SEQUENCE</scope>
    <source>
        <strain evidence="3">CBS 560.94</strain>
    </source>
</reference>
<name>A0AAE0MQU2_9PEZI</name>
<dbReference type="InterPro" id="IPR001810">
    <property type="entry name" value="F-box_dom"/>
</dbReference>
<gene>
    <name evidence="3" type="ORF">B0H65DRAFT_550276</name>
</gene>
<feature type="domain" description="F-box" evidence="2">
    <location>
        <begin position="66"/>
        <end position="116"/>
    </location>
</feature>
<dbReference type="EMBL" id="JAUEPP010000005">
    <property type="protein sequence ID" value="KAK3343105.1"/>
    <property type="molecule type" value="Genomic_DNA"/>
</dbReference>
<dbReference type="SMART" id="SM00256">
    <property type="entry name" value="FBOX"/>
    <property type="match status" value="1"/>
</dbReference>
<dbReference type="Proteomes" id="UP001278500">
    <property type="component" value="Unassembled WGS sequence"/>
</dbReference>
<dbReference type="RefSeq" id="XP_062680898.1">
    <property type="nucleotide sequence ID" value="XM_062829718.1"/>
</dbReference>
<evidence type="ECO:0000313" key="3">
    <source>
        <dbReference type="EMBL" id="KAK3343105.1"/>
    </source>
</evidence>
<dbReference type="Pfam" id="PF00646">
    <property type="entry name" value="F-box"/>
    <property type="match status" value="1"/>
</dbReference>
<proteinExistence type="predicted"/>
<dbReference type="PROSITE" id="PS50181">
    <property type="entry name" value="FBOX"/>
    <property type="match status" value="1"/>
</dbReference>
<dbReference type="GeneID" id="87866872"/>
<dbReference type="CDD" id="cd09917">
    <property type="entry name" value="F-box_SF"/>
    <property type="match status" value="1"/>
</dbReference>
<dbReference type="AlphaFoldDB" id="A0AAE0MQU2"/>
<keyword evidence="4" id="KW-1185">Reference proteome</keyword>
<protein>
    <recommendedName>
        <fullName evidence="2">F-box domain-containing protein</fullName>
    </recommendedName>
</protein>
<evidence type="ECO:0000313" key="4">
    <source>
        <dbReference type="Proteomes" id="UP001278500"/>
    </source>
</evidence>